<evidence type="ECO:0000259" key="7">
    <source>
        <dbReference type="Pfam" id="PF22725"/>
    </source>
</evidence>
<dbReference type="PANTHER" id="PTHR22604:SF115">
    <property type="entry name" value="DIHYDRODIOL DEHYDROGENASE, PUTATIVE (AFU_ORTHOLOGUE AFUA_1G07520)-RELATED"/>
    <property type="match status" value="1"/>
</dbReference>
<name>A0A2B7XZ39_9EURO</name>
<dbReference type="InterPro" id="IPR036291">
    <property type="entry name" value="NAD(P)-bd_dom_sf"/>
</dbReference>
<evidence type="ECO:0000256" key="3">
    <source>
        <dbReference type="ARBA" id="ARBA00038984"/>
    </source>
</evidence>
<evidence type="ECO:0000256" key="2">
    <source>
        <dbReference type="ARBA" id="ARBA00023002"/>
    </source>
</evidence>
<feature type="domain" description="Gfo/Idh/MocA-like oxidoreductase N-terminal" evidence="6">
    <location>
        <begin position="40"/>
        <end position="135"/>
    </location>
</feature>
<dbReference type="InterPro" id="IPR055170">
    <property type="entry name" value="GFO_IDH_MocA-like_dom"/>
</dbReference>
<evidence type="ECO:0000313" key="9">
    <source>
        <dbReference type="Proteomes" id="UP000223968"/>
    </source>
</evidence>
<dbReference type="STRING" id="1447875.A0A2B7XZ39"/>
<evidence type="ECO:0000259" key="6">
    <source>
        <dbReference type="Pfam" id="PF01408"/>
    </source>
</evidence>
<dbReference type="EMBL" id="PDNB01000042">
    <property type="protein sequence ID" value="PGH13737.1"/>
    <property type="molecule type" value="Genomic_DNA"/>
</dbReference>
<evidence type="ECO:0000256" key="5">
    <source>
        <dbReference type="ARBA" id="ARBA00049233"/>
    </source>
</evidence>
<accession>A0A2B7XZ39</accession>
<comment type="similarity">
    <text evidence="1">Belongs to the Gfo/Idh/MocA family.</text>
</comment>
<dbReference type="SUPFAM" id="SSF55347">
    <property type="entry name" value="Glyceraldehyde-3-phosphate dehydrogenase-like, C-terminal domain"/>
    <property type="match status" value="1"/>
</dbReference>
<evidence type="ECO:0000313" key="8">
    <source>
        <dbReference type="EMBL" id="PGH13737.1"/>
    </source>
</evidence>
<dbReference type="SUPFAM" id="SSF51735">
    <property type="entry name" value="NAD(P)-binding Rossmann-fold domains"/>
    <property type="match status" value="1"/>
</dbReference>
<gene>
    <name evidence="8" type="ORF">AJ79_03436</name>
</gene>
<evidence type="ECO:0000256" key="4">
    <source>
        <dbReference type="ARBA" id="ARBA00042988"/>
    </source>
</evidence>
<dbReference type="GO" id="GO:0000166">
    <property type="term" value="F:nucleotide binding"/>
    <property type="evidence" value="ECO:0007669"/>
    <property type="project" value="InterPro"/>
</dbReference>
<dbReference type="Proteomes" id="UP000223968">
    <property type="component" value="Unassembled WGS sequence"/>
</dbReference>
<keyword evidence="2" id="KW-0560">Oxidoreductase</keyword>
<dbReference type="OrthoDB" id="2129491at2759"/>
<dbReference type="EC" id="1.1.1.179" evidence="3"/>
<dbReference type="AlphaFoldDB" id="A0A2B7XZ39"/>
<protein>
    <recommendedName>
        <fullName evidence="3">D-xylose 1-dehydrogenase (NADP(+), D-xylono-1,5-lactone-forming)</fullName>
        <ecNumber evidence="3">1.1.1.179</ecNumber>
    </recommendedName>
    <alternativeName>
        <fullName evidence="4">D-xylose-NADP dehydrogenase</fullName>
    </alternativeName>
</protein>
<feature type="domain" description="GFO/IDH/MocA-like oxidoreductase" evidence="7">
    <location>
        <begin position="148"/>
        <end position="291"/>
    </location>
</feature>
<comment type="caution">
    <text evidence="8">The sequence shown here is derived from an EMBL/GenBank/DDBJ whole genome shotgun (WGS) entry which is preliminary data.</text>
</comment>
<dbReference type="Gene3D" id="3.30.360.10">
    <property type="entry name" value="Dihydrodipicolinate Reductase, domain 2"/>
    <property type="match status" value="1"/>
</dbReference>
<organism evidence="8 9">
    <name type="scientific">Helicocarpus griseus UAMH5409</name>
    <dbReference type="NCBI Taxonomy" id="1447875"/>
    <lineage>
        <taxon>Eukaryota</taxon>
        <taxon>Fungi</taxon>
        <taxon>Dikarya</taxon>
        <taxon>Ascomycota</taxon>
        <taxon>Pezizomycotina</taxon>
        <taxon>Eurotiomycetes</taxon>
        <taxon>Eurotiomycetidae</taxon>
        <taxon>Onygenales</taxon>
        <taxon>Ajellomycetaceae</taxon>
        <taxon>Helicocarpus</taxon>
    </lineage>
</organism>
<dbReference type="InterPro" id="IPR000683">
    <property type="entry name" value="Gfo/Idh/MocA-like_OxRdtase_N"/>
</dbReference>
<comment type="catalytic activity">
    <reaction evidence="5">
        <text>D-xylose + NADP(+) = D-xylono-1,5-lactone + NADPH + H(+)</text>
        <dbReference type="Rhea" id="RHEA:22000"/>
        <dbReference type="ChEBI" id="CHEBI:15378"/>
        <dbReference type="ChEBI" id="CHEBI:15867"/>
        <dbReference type="ChEBI" id="CHEBI:53455"/>
        <dbReference type="ChEBI" id="CHEBI:57783"/>
        <dbReference type="ChEBI" id="CHEBI:58349"/>
        <dbReference type="EC" id="1.1.1.179"/>
    </reaction>
</comment>
<keyword evidence="9" id="KW-1185">Reference proteome</keyword>
<dbReference type="Gene3D" id="3.40.50.720">
    <property type="entry name" value="NAD(P)-binding Rossmann-like Domain"/>
    <property type="match status" value="1"/>
</dbReference>
<reference evidence="8 9" key="1">
    <citation type="submission" date="2017-10" db="EMBL/GenBank/DDBJ databases">
        <title>Comparative genomics in systemic dimorphic fungi from Ajellomycetaceae.</title>
        <authorList>
            <person name="Munoz J.F."/>
            <person name="Mcewen J.G."/>
            <person name="Clay O.K."/>
            <person name="Cuomo C.A."/>
        </authorList>
    </citation>
    <scope>NUCLEOTIDE SEQUENCE [LARGE SCALE GENOMIC DNA]</scope>
    <source>
        <strain evidence="8 9">UAMH5409</strain>
    </source>
</reference>
<proteinExistence type="inferred from homology"/>
<dbReference type="Pfam" id="PF01408">
    <property type="entry name" value="GFO_IDH_MocA"/>
    <property type="match status" value="1"/>
</dbReference>
<sequence>MAKPYNVRWGFMATGWIVESFTKDMLIDSSVRGASDISHTITAVASSTSIERAEKFITDNSIPRPCTAYGSYEALVADPNIDIIYIATPHSHHFQNTMLALEAGKNVLCEKAFTVNAAQARILVETARRKGLFLMEAVWTRYFPLSVQIREAVKKGEIGEALRVTADTSVGSLDPEKAWGTTHRMVNMDLAGGVLLDLGIYSLTWVFQILYHTQPPSSRQGPSSIKSQIAHYPLTGADESTTILLEFPRSVPSGSHKAHAIATTNFRLTANPDGKWSAGPSVRIQGTKGEIQVFGFPFHPDSFKVIPRAVNGEPEQQIREVVGEFPGEGKGMYWEADEAARCVRDGKLESESMPWEESLVIMEVMDEVRRQGGLKYPEEIESAEYPVKLGGRRDEHLHGKGSE</sequence>
<evidence type="ECO:0000256" key="1">
    <source>
        <dbReference type="ARBA" id="ARBA00010928"/>
    </source>
</evidence>
<dbReference type="InterPro" id="IPR050984">
    <property type="entry name" value="Gfo/Idh/MocA_domain"/>
</dbReference>
<dbReference type="PANTHER" id="PTHR22604">
    <property type="entry name" value="OXIDOREDUCTASES"/>
    <property type="match status" value="1"/>
</dbReference>
<dbReference type="Pfam" id="PF22725">
    <property type="entry name" value="GFO_IDH_MocA_C3"/>
    <property type="match status" value="1"/>
</dbReference>
<dbReference type="GO" id="GO:0047837">
    <property type="term" value="F:D-xylose 1-dehydrogenase (NADP+) activity"/>
    <property type="evidence" value="ECO:0007669"/>
    <property type="project" value="UniProtKB-EC"/>
</dbReference>